<keyword evidence="3" id="KW-1185">Reference proteome</keyword>
<evidence type="ECO:0000313" key="2">
    <source>
        <dbReference type="EMBL" id="MBD2616372.1"/>
    </source>
</evidence>
<reference evidence="2 3" key="1">
    <citation type="journal article" date="2020" name="ISME J.">
        <title>Comparative genomics reveals insights into cyanobacterial evolution and habitat adaptation.</title>
        <authorList>
            <person name="Chen M.Y."/>
            <person name="Teng W.K."/>
            <person name="Zhao L."/>
            <person name="Hu C.X."/>
            <person name="Zhou Y.K."/>
            <person name="Han B.P."/>
            <person name="Song L.R."/>
            <person name="Shu W.S."/>
        </authorList>
    </citation>
    <scope>NUCLEOTIDE SEQUENCE [LARGE SCALE GENOMIC DNA]</scope>
    <source>
        <strain evidence="2 3">FACHB-252</strain>
    </source>
</reference>
<dbReference type="Proteomes" id="UP000606396">
    <property type="component" value="Unassembled WGS sequence"/>
</dbReference>
<keyword evidence="1" id="KW-0175">Coiled coil</keyword>
<evidence type="ECO:0000313" key="3">
    <source>
        <dbReference type="Proteomes" id="UP000606396"/>
    </source>
</evidence>
<dbReference type="Gene3D" id="1.10.287.110">
    <property type="entry name" value="DnaJ domain"/>
    <property type="match status" value="1"/>
</dbReference>
<proteinExistence type="predicted"/>
<gene>
    <name evidence="2" type="ORF">H6G94_34965</name>
</gene>
<dbReference type="SUPFAM" id="SSF46565">
    <property type="entry name" value="Chaperone J-domain"/>
    <property type="match status" value="1"/>
</dbReference>
<comment type="caution">
    <text evidence="2">The sequence shown here is derived from an EMBL/GenBank/DDBJ whole genome shotgun (WGS) entry which is preliminary data.</text>
</comment>
<feature type="coiled-coil region" evidence="1">
    <location>
        <begin position="241"/>
        <end position="268"/>
    </location>
</feature>
<evidence type="ECO:0000256" key="1">
    <source>
        <dbReference type="SAM" id="Coils"/>
    </source>
</evidence>
<sequence>MPRRTTTPSSGSTVTTGLALSDLHLRLQFLEKKHQSILKQIKKKRTELNNFVDKARTLATEVVHRANPSFQKMAQLDQEIHALFETIFTTRKFGKQTLKKVQTVYRQLQFAGIISIKPDTSQFQAQPNEEFSPMEEDFSVESAQNPYQHQHWQAQDYTSFGAGARTETQQKIRSTFLRLAEIFHPDKAQDSETQKYHTEIMQEINIAYQEGDLARLLEIESRQRAGEAIDPNSEDDLTRKCQTLEQQNLILLTQYENLKQELRLAKNTPEGAMVSSSRKAAKQGIDSVAGMVEAIESQIQVISQIRDFVKDFQQQKLTIQEFLAGPVSLYPSESELMQDILEQMLSDLIR</sequence>
<dbReference type="EMBL" id="JACJTC010000049">
    <property type="protein sequence ID" value="MBD2616372.1"/>
    <property type="molecule type" value="Genomic_DNA"/>
</dbReference>
<dbReference type="RefSeq" id="WP_190952813.1">
    <property type="nucleotide sequence ID" value="NZ_JACJTC010000049.1"/>
</dbReference>
<dbReference type="CDD" id="cd06257">
    <property type="entry name" value="DnaJ"/>
    <property type="match status" value="1"/>
</dbReference>
<organism evidence="2 3">
    <name type="scientific">Nostoc punctiforme FACHB-252</name>
    <dbReference type="NCBI Taxonomy" id="1357509"/>
    <lineage>
        <taxon>Bacteria</taxon>
        <taxon>Bacillati</taxon>
        <taxon>Cyanobacteriota</taxon>
        <taxon>Cyanophyceae</taxon>
        <taxon>Nostocales</taxon>
        <taxon>Nostocaceae</taxon>
        <taxon>Nostoc</taxon>
    </lineage>
</organism>
<dbReference type="InterPro" id="IPR001623">
    <property type="entry name" value="DnaJ_domain"/>
</dbReference>
<protein>
    <submittedName>
        <fullName evidence="2">J domain-containing protein</fullName>
    </submittedName>
</protein>
<name>A0ABR8HM00_NOSPU</name>
<accession>A0ABR8HM00</accession>
<dbReference type="InterPro" id="IPR036869">
    <property type="entry name" value="J_dom_sf"/>
</dbReference>